<dbReference type="EMBL" id="CP031226">
    <property type="protein sequence ID" value="AXH59645.1"/>
    <property type="molecule type" value="Genomic_DNA"/>
</dbReference>
<evidence type="ECO:0000313" key="2">
    <source>
        <dbReference type="Proteomes" id="UP000006426"/>
    </source>
</evidence>
<sequence>MTNILQFPPKFDVHNFSTYREADMEEGMMVILNTYYEPENDDLLELRLDRGLLARFMAFMTVQCGGSVA</sequence>
<dbReference type="GeneID" id="39474331"/>
<name>A0AAD0M4L4_PSEAV</name>
<dbReference type="Proteomes" id="UP000006426">
    <property type="component" value="Plasmid pmppla107"/>
</dbReference>
<dbReference type="AlphaFoldDB" id="A0AAD0M4L4"/>
<gene>
    <name evidence="1" type="ORF">PLA107_030950</name>
</gene>
<keyword evidence="1" id="KW-0614">Plasmid</keyword>
<reference evidence="1 2" key="1">
    <citation type="journal article" date="2011" name="PLoS Pathog.">
        <title>Dynamic evolution of pathogenicity revealed by sequencing and comparative genomics of 19 Pseudomonas syringae isolates.</title>
        <authorList>
            <person name="Baltrus D.A."/>
            <person name="Nishimura M.T."/>
            <person name="Romanchuk A."/>
            <person name="Chang J.H."/>
            <person name="Mukhtar M.S."/>
            <person name="Cherkis K."/>
            <person name="Roach J."/>
            <person name="Grant S.R."/>
            <person name="Jones C.D."/>
            <person name="Dangl J.L."/>
        </authorList>
    </citation>
    <scope>NUCLEOTIDE SEQUENCE [LARGE SCALE GENOMIC DNA]</scope>
    <source>
        <strain evidence="1 2">M301315</strain>
    </source>
</reference>
<evidence type="ECO:0000313" key="1">
    <source>
        <dbReference type="EMBL" id="AXH59645.1"/>
    </source>
</evidence>
<dbReference type="RefSeq" id="WP_005742122.1">
    <property type="nucleotide sequence ID" value="NZ_CP031226.1"/>
</dbReference>
<proteinExistence type="predicted"/>
<organism evidence="1 2">
    <name type="scientific">Pseudomonas amygdali pv. lachrymans str. M301315</name>
    <dbReference type="NCBI Taxonomy" id="629260"/>
    <lineage>
        <taxon>Bacteria</taxon>
        <taxon>Pseudomonadati</taxon>
        <taxon>Pseudomonadota</taxon>
        <taxon>Gammaproteobacteria</taxon>
        <taxon>Pseudomonadales</taxon>
        <taxon>Pseudomonadaceae</taxon>
        <taxon>Pseudomonas</taxon>
        <taxon>Pseudomonas amygdali</taxon>
    </lineage>
</organism>
<accession>A0AAD0M4L4</accession>
<protein>
    <submittedName>
        <fullName evidence="1">Uncharacterized protein</fullName>
    </submittedName>
</protein>
<geneLocation type="plasmid" evidence="2">
    <name>pmppla107</name>
</geneLocation>